<reference evidence="1" key="1">
    <citation type="submission" date="2022-03" db="EMBL/GenBank/DDBJ databases">
        <title>Description of Abyssus ytuae gen. nov., sp. nov., a novel member of the family Flavobacteriaceae isolated from the sediment of Mariana Trench.</title>
        <authorList>
            <person name="Zhang J."/>
            <person name="Xu X."/>
        </authorList>
    </citation>
    <scope>NUCLEOTIDE SEQUENCE</scope>
    <source>
        <strain evidence="1">MT3330</strain>
    </source>
</reference>
<dbReference type="KEGG" id="fbm:MQE35_13975"/>
<dbReference type="Proteomes" id="UP000831290">
    <property type="component" value="Chromosome"/>
</dbReference>
<accession>A0A9E7D2M4</accession>
<dbReference type="InterPro" id="IPR019619">
    <property type="entry name" value="DUF2490"/>
</dbReference>
<name>A0A9E7D2M4_9FLAO</name>
<evidence type="ECO:0000313" key="2">
    <source>
        <dbReference type="Proteomes" id="UP000831290"/>
    </source>
</evidence>
<keyword evidence="2" id="KW-1185">Reference proteome</keyword>
<sequence length="242" mass="29445">MAELKKTLSILLSIFALAIVSAQKKIDTQHLLWGRYYLKFKLDHYTIGYEAEERTYWFPWRQHQFLTRIHLQRNLIKNWEAGIGFAYLLQSLPHNPHITNFYNRSELRPQLEVSCKQSLFQKLNIHHRYWWEFRFYEQPNGSFRFGNNRIRYKLELKYLLLPKITLKIFDEVLFNIGKKITYNTFDQNRIGGSIQFMPDDTFGLELGYFNWFQQQKTGSDFYNRNIIRFTIHHELNFKKLNN</sequence>
<dbReference type="AlphaFoldDB" id="A0A9E7D2M4"/>
<dbReference type="RefSeq" id="WP_255842086.1">
    <property type="nucleotide sequence ID" value="NZ_CP094358.1"/>
</dbReference>
<proteinExistence type="predicted"/>
<protein>
    <submittedName>
        <fullName evidence="1">DUF2490 domain-containing protein</fullName>
    </submittedName>
</protein>
<dbReference type="Pfam" id="PF10677">
    <property type="entry name" value="DUF2490"/>
    <property type="match status" value="1"/>
</dbReference>
<organism evidence="1 2">
    <name type="scientific">Abyssalbus ytuae</name>
    <dbReference type="NCBI Taxonomy" id="2926907"/>
    <lineage>
        <taxon>Bacteria</taxon>
        <taxon>Pseudomonadati</taxon>
        <taxon>Bacteroidota</taxon>
        <taxon>Flavobacteriia</taxon>
        <taxon>Flavobacteriales</taxon>
        <taxon>Flavobacteriaceae</taxon>
        <taxon>Abyssalbus</taxon>
    </lineage>
</organism>
<gene>
    <name evidence="1" type="ORF">MQE35_13975</name>
</gene>
<dbReference type="EMBL" id="CP094358">
    <property type="protein sequence ID" value="UOB16839.1"/>
    <property type="molecule type" value="Genomic_DNA"/>
</dbReference>
<evidence type="ECO:0000313" key="1">
    <source>
        <dbReference type="EMBL" id="UOB16839.1"/>
    </source>
</evidence>